<reference evidence="3 4" key="1">
    <citation type="submission" date="2014-08" db="EMBL/GenBank/DDBJ databases">
        <title>Porphyromonas gingivicanis strain:COT-022_OH1391 Genome sequencing.</title>
        <authorList>
            <person name="Wallis C."/>
            <person name="Deusch O."/>
            <person name="O'Flynn C."/>
            <person name="Davis I."/>
            <person name="Jospin G."/>
            <person name="Darling A.E."/>
            <person name="Coil D.A."/>
            <person name="Alexiev A."/>
            <person name="Horsfall A."/>
            <person name="Kirkwood N."/>
            <person name="Harris S."/>
            <person name="Eisen J.A."/>
        </authorList>
    </citation>
    <scope>NUCLEOTIDE SEQUENCE [LARGE SCALE GENOMIC DNA]</scope>
    <source>
        <strain evidence="4">COT-022 OH1391</strain>
    </source>
</reference>
<evidence type="ECO:0000259" key="2">
    <source>
        <dbReference type="Pfam" id="PF00892"/>
    </source>
</evidence>
<organism evidence="3 4">
    <name type="scientific">Porphyromonas gingivicanis</name>
    <dbReference type="NCBI Taxonomy" id="266762"/>
    <lineage>
        <taxon>Bacteria</taxon>
        <taxon>Pseudomonadati</taxon>
        <taxon>Bacteroidota</taxon>
        <taxon>Bacteroidia</taxon>
        <taxon>Bacteroidales</taxon>
        <taxon>Porphyromonadaceae</taxon>
        <taxon>Porphyromonas</taxon>
    </lineage>
</organism>
<dbReference type="GO" id="GO:0016020">
    <property type="term" value="C:membrane"/>
    <property type="evidence" value="ECO:0007669"/>
    <property type="project" value="InterPro"/>
</dbReference>
<dbReference type="AlphaFoldDB" id="A0A0A2G3B1"/>
<evidence type="ECO:0000313" key="4">
    <source>
        <dbReference type="Proteomes" id="UP000030134"/>
    </source>
</evidence>
<comment type="caution">
    <text evidence="3">The sequence shown here is derived from an EMBL/GenBank/DDBJ whole genome shotgun (WGS) entry which is preliminary data.</text>
</comment>
<dbReference type="Proteomes" id="UP000030134">
    <property type="component" value="Unassembled WGS sequence"/>
</dbReference>
<dbReference type="Pfam" id="PF00892">
    <property type="entry name" value="EamA"/>
    <property type="match status" value="2"/>
</dbReference>
<dbReference type="PANTHER" id="PTHR22911">
    <property type="entry name" value="ACYL-MALONYL CONDENSING ENZYME-RELATED"/>
    <property type="match status" value="1"/>
</dbReference>
<name>A0A0A2G3B1_9PORP</name>
<dbReference type="PANTHER" id="PTHR22911:SF137">
    <property type="entry name" value="SOLUTE CARRIER FAMILY 35 MEMBER G2-RELATED"/>
    <property type="match status" value="1"/>
</dbReference>
<feature type="domain" description="EamA" evidence="2">
    <location>
        <begin position="6"/>
        <end position="139"/>
    </location>
</feature>
<keyword evidence="1" id="KW-1133">Transmembrane helix</keyword>
<dbReference type="InterPro" id="IPR000620">
    <property type="entry name" value="EamA_dom"/>
</dbReference>
<feature type="transmembrane region" description="Helical" evidence="1">
    <location>
        <begin position="245"/>
        <end position="263"/>
    </location>
</feature>
<dbReference type="RefSeq" id="WP_025843360.1">
    <property type="nucleotide sequence ID" value="NZ_JQZW01000009.1"/>
</dbReference>
<feature type="transmembrane region" description="Helical" evidence="1">
    <location>
        <begin position="122"/>
        <end position="142"/>
    </location>
</feature>
<dbReference type="STRING" id="266762.HQ36_05820"/>
<sequence length="304" mass="33270">MREQIRGIAMAASASMSFGFIPLFTVPLMAMGMLTPSILAYRFLWAALLLLLILWVKKIELKITRYEALLLLSLGLIYVCSAMGLQLGYLYMPTGIATVIHFTYPIYVILLLFLFYGQRPTLLVMLAILLAFVGVLFITGVGSGVQPIPFGGFLIVAVTGLAYASYMVIVNKSILQRMNNIKLSFYALLFCGIGFLIIAYFWGGIQPIPDAKGWGLMLLLAILPTVVANITLVEGVKLCGSTLSSVLGALEPLTAVVIGILVFDEPLTPMHLLGIGLIICSVLIISLSGKIAYAWEVWRKRKRL</sequence>
<dbReference type="OrthoDB" id="9806740at2"/>
<feature type="transmembrane region" description="Helical" evidence="1">
    <location>
        <begin position="183"/>
        <end position="202"/>
    </location>
</feature>
<keyword evidence="4" id="KW-1185">Reference proteome</keyword>
<evidence type="ECO:0000256" key="1">
    <source>
        <dbReference type="SAM" id="Phobius"/>
    </source>
</evidence>
<protein>
    <recommendedName>
        <fullName evidence="2">EamA domain-containing protein</fullName>
    </recommendedName>
</protein>
<feature type="domain" description="EamA" evidence="2">
    <location>
        <begin position="152"/>
        <end position="286"/>
    </location>
</feature>
<keyword evidence="1" id="KW-0812">Transmembrane</keyword>
<keyword evidence="1" id="KW-0472">Membrane</keyword>
<dbReference type="EMBL" id="JQZW01000009">
    <property type="protein sequence ID" value="KGN97773.1"/>
    <property type="molecule type" value="Genomic_DNA"/>
</dbReference>
<dbReference type="InterPro" id="IPR037185">
    <property type="entry name" value="EmrE-like"/>
</dbReference>
<feature type="transmembrane region" description="Helical" evidence="1">
    <location>
        <begin position="95"/>
        <end position="115"/>
    </location>
</feature>
<gene>
    <name evidence="3" type="ORF">HQ36_05820</name>
</gene>
<dbReference type="eggNOG" id="COG0697">
    <property type="taxonomic scope" value="Bacteria"/>
</dbReference>
<dbReference type="SUPFAM" id="SSF103481">
    <property type="entry name" value="Multidrug resistance efflux transporter EmrE"/>
    <property type="match status" value="2"/>
</dbReference>
<feature type="transmembrane region" description="Helical" evidence="1">
    <location>
        <begin position="275"/>
        <end position="295"/>
    </location>
</feature>
<feature type="transmembrane region" description="Helical" evidence="1">
    <location>
        <begin position="148"/>
        <end position="171"/>
    </location>
</feature>
<feature type="transmembrane region" description="Helical" evidence="1">
    <location>
        <begin position="7"/>
        <end position="26"/>
    </location>
</feature>
<feature type="transmembrane region" description="Helical" evidence="1">
    <location>
        <begin position="214"/>
        <end position="233"/>
    </location>
</feature>
<accession>A0A0A2G3B1</accession>
<proteinExistence type="predicted"/>
<feature type="transmembrane region" description="Helical" evidence="1">
    <location>
        <begin position="68"/>
        <end position="89"/>
    </location>
</feature>
<feature type="transmembrane region" description="Helical" evidence="1">
    <location>
        <begin position="38"/>
        <end position="56"/>
    </location>
</feature>
<evidence type="ECO:0000313" key="3">
    <source>
        <dbReference type="EMBL" id="KGN97773.1"/>
    </source>
</evidence>